<evidence type="ECO:0000256" key="2">
    <source>
        <dbReference type="ARBA" id="ARBA00005120"/>
    </source>
</evidence>
<comment type="caution">
    <text evidence="12">Lacks conserved residue(s) required for the propagation of feature annotation.</text>
</comment>
<feature type="active site" description="Proton donor/acceptor" evidence="12 14">
    <location>
        <position position="136"/>
    </location>
</feature>
<dbReference type="AlphaFoldDB" id="A0A841TUA5"/>
<feature type="site" description="Part of a proton relay during catalysis" evidence="12">
    <location>
        <position position="47"/>
    </location>
</feature>
<protein>
    <recommendedName>
        <fullName evidence="4 12">4-hydroxy-tetrahydrodipicolinate synthase</fullName>
        <shortName evidence="12">HTPA synthase</shortName>
        <ecNumber evidence="4 12">4.3.3.7</ecNumber>
    </recommendedName>
</protein>
<dbReference type="InterPro" id="IPR005263">
    <property type="entry name" value="DapA"/>
</dbReference>
<keyword evidence="7 12" id="KW-0220">Diaminopimelate biosynthesis</keyword>
<comment type="pathway">
    <text evidence="2 12">Amino-acid biosynthesis; L-lysine biosynthesis via DAP pathway; (S)-tetrahydrodipicolinate from L-aspartate: step 3/4.</text>
</comment>
<evidence type="ECO:0000256" key="15">
    <source>
        <dbReference type="PIRSR" id="PIRSR001365-2"/>
    </source>
</evidence>
<dbReference type="InterPro" id="IPR002220">
    <property type="entry name" value="DapA-like"/>
</dbReference>
<dbReference type="PIRSF" id="PIRSF001365">
    <property type="entry name" value="DHDPS"/>
    <property type="match status" value="1"/>
</dbReference>
<comment type="caution">
    <text evidence="16">The sequence shown here is derived from an EMBL/GenBank/DDBJ whole genome shotgun (WGS) entry which is preliminary data.</text>
</comment>
<feature type="binding site" evidence="12 15">
    <location>
        <position position="206"/>
    </location>
    <ligand>
        <name>pyruvate</name>
        <dbReference type="ChEBI" id="CHEBI:15361"/>
    </ligand>
</feature>
<dbReference type="PANTHER" id="PTHR12128">
    <property type="entry name" value="DIHYDRODIPICOLINATE SYNTHASE"/>
    <property type="match status" value="1"/>
</dbReference>
<feature type="site" description="Part of a proton relay during catalysis" evidence="12">
    <location>
        <position position="113"/>
    </location>
</feature>
<keyword evidence="8 12" id="KW-0457">Lysine biosynthesis</keyword>
<comment type="function">
    <text evidence="1 12">Catalyzes the condensation of (S)-aspartate-beta-semialdehyde [(S)-ASA] and pyruvate to 4-hydroxy-tetrahydrodipicolinate (HTPA).</text>
</comment>
<evidence type="ECO:0000256" key="13">
    <source>
        <dbReference type="PIRNR" id="PIRNR001365"/>
    </source>
</evidence>
<dbReference type="HAMAP" id="MF_00418">
    <property type="entry name" value="DapA"/>
    <property type="match status" value="1"/>
</dbReference>
<name>A0A841TUA5_9BACL</name>
<evidence type="ECO:0000256" key="12">
    <source>
        <dbReference type="HAMAP-Rule" id="MF_00418"/>
    </source>
</evidence>
<dbReference type="EC" id="4.3.3.7" evidence="4 12"/>
<keyword evidence="6 12" id="KW-0028">Amino-acid biosynthesis</keyword>
<comment type="catalytic activity">
    <reaction evidence="11 12">
        <text>L-aspartate 4-semialdehyde + pyruvate = (2S,4S)-4-hydroxy-2,3,4,5-tetrahydrodipicolinate + H2O + H(+)</text>
        <dbReference type="Rhea" id="RHEA:34171"/>
        <dbReference type="ChEBI" id="CHEBI:15361"/>
        <dbReference type="ChEBI" id="CHEBI:15377"/>
        <dbReference type="ChEBI" id="CHEBI:15378"/>
        <dbReference type="ChEBI" id="CHEBI:67139"/>
        <dbReference type="ChEBI" id="CHEBI:537519"/>
        <dbReference type="EC" id="4.3.3.7"/>
    </reaction>
</comment>
<dbReference type="InterPro" id="IPR013785">
    <property type="entry name" value="Aldolase_TIM"/>
</dbReference>
<feature type="active site" description="Schiff-base intermediate with substrate" evidence="12 14">
    <location>
        <position position="164"/>
    </location>
</feature>
<keyword evidence="5 12" id="KW-0963">Cytoplasm</keyword>
<reference evidence="16 17" key="1">
    <citation type="submission" date="2020-08" db="EMBL/GenBank/DDBJ databases">
        <title>Cohnella phylogeny.</title>
        <authorList>
            <person name="Dunlap C."/>
        </authorList>
    </citation>
    <scope>NUCLEOTIDE SEQUENCE [LARGE SCALE GENOMIC DNA]</scope>
    <source>
        <strain evidence="16 17">DSM 25239</strain>
    </source>
</reference>
<dbReference type="InterPro" id="IPR020625">
    <property type="entry name" value="Schiff_base-form_aldolases_AS"/>
</dbReference>
<evidence type="ECO:0000256" key="7">
    <source>
        <dbReference type="ARBA" id="ARBA00022915"/>
    </source>
</evidence>
<accession>A0A841TUA5</accession>
<dbReference type="Proteomes" id="UP000553776">
    <property type="component" value="Unassembled WGS sequence"/>
</dbReference>
<evidence type="ECO:0000256" key="3">
    <source>
        <dbReference type="ARBA" id="ARBA00007592"/>
    </source>
</evidence>
<comment type="caution">
    <text evidence="12">Was originally thought to be a dihydrodipicolinate synthase (DHDPS), catalyzing the condensation of (S)-aspartate-beta-semialdehyde [(S)-ASA] and pyruvate to dihydrodipicolinate (DHDP). However, it was shown in E.coli that the product of the enzymatic reaction is not dihydrodipicolinate but in fact (4S)-4-hydroxy-2,3,4,5-tetrahydro-(2S)-dipicolinic acid (HTPA), and that the consecutive dehydration reaction leading to DHDP is not spontaneous but catalyzed by DapB.</text>
</comment>
<gene>
    <name evidence="12 16" type="primary">dapA</name>
    <name evidence="16" type="ORF">H7B90_03710</name>
</gene>
<evidence type="ECO:0000313" key="17">
    <source>
        <dbReference type="Proteomes" id="UP000553776"/>
    </source>
</evidence>
<evidence type="ECO:0000256" key="9">
    <source>
        <dbReference type="ARBA" id="ARBA00023239"/>
    </source>
</evidence>
<evidence type="ECO:0000256" key="5">
    <source>
        <dbReference type="ARBA" id="ARBA00022490"/>
    </source>
</evidence>
<dbReference type="PRINTS" id="PR00146">
    <property type="entry name" value="DHPICSNTHASE"/>
</dbReference>
<dbReference type="Pfam" id="PF00701">
    <property type="entry name" value="DHDPS"/>
    <property type="match status" value="1"/>
</dbReference>
<evidence type="ECO:0000256" key="1">
    <source>
        <dbReference type="ARBA" id="ARBA00003294"/>
    </source>
</evidence>
<dbReference type="GO" id="GO:0005737">
    <property type="term" value="C:cytoplasm"/>
    <property type="evidence" value="ECO:0007669"/>
    <property type="project" value="UniProtKB-SubCell"/>
</dbReference>
<evidence type="ECO:0000256" key="6">
    <source>
        <dbReference type="ARBA" id="ARBA00022605"/>
    </source>
</evidence>
<dbReference type="GO" id="GO:0009089">
    <property type="term" value="P:lysine biosynthetic process via diaminopimelate"/>
    <property type="evidence" value="ECO:0007669"/>
    <property type="project" value="UniProtKB-UniRule"/>
</dbReference>
<sequence>MMFRAEGIIPAMVTPFDEREELNEEALRQMAARLLDAGVHGLFCLGTNGEFYSLSFEEKVRVAEILVEETKGRAPVYAGAGCASTAETVRLAKRLEETGVDALSVITPYFLSYTQQELIYHFEKVAEATRLPVVLYNIPARTSNALQPKTVARLAEIPNIVGIKDSSGSFDNILQYLEQTPPEFAVLAGTDSLILSTLMAGGKGAIAATANVFPSEVAAIYERFKEGRYMEAEEAQRVLRDLRGSFSLGTLPSVLKAVLNRIGVPAGPSRRPVAPLTPQAEQELNAVLDKYERKGWIRTKGAV</sequence>
<dbReference type="PANTHER" id="PTHR12128:SF66">
    <property type="entry name" value="4-HYDROXY-2-OXOGLUTARATE ALDOLASE, MITOCHONDRIAL"/>
    <property type="match status" value="1"/>
</dbReference>
<dbReference type="EMBL" id="JACJVR010000011">
    <property type="protein sequence ID" value="MBB6690502.1"/>
    <property type="molecule type" value="Genomic_DNA"/>
</dbReference>
<evidence type="ECO:0000256" key="10">
    <source>
        <dbReference type="ARBA" id="ARBA00023270"/>
    </source>
</evidence>
<evidence type="ECO:0000256" key="4">
    <source>
        <dbReference type="ARBA" id="ARBA00012086"/>
    </source>
</evidence>
<keyword evidence="17" id="KW-1185">Reference proteome</keyword>
<keyword evidence="10 12" id="KW-0704">Schiff base</keyword>
<dbReference type="NCBIfam" id="TIGR00674">
    <property type="entry name" value="dapA"/>
    <property type="match status" value="1"/>
</dbReference>
<dbReference type="GO" id="GO:0008840">
    <property type="term" value="F:4-hydroxy-tetrahydrodipicolinate synthase activity"/>
    <property type="evidence" value="ECO:0007669"/>
    <property type="project" value="UniProtKB-UniRule"/>
</dbReference>
<evidence type="ECO:0000313" key="16">
    <source>
        <dbReference type="EMBL" id="MBB6690502.1"/>
    </source>
</evidence>
<comment type="subcellular location">
    <subcellularLocation>
        <location evidence="12">Cytoplasm</location>
    </subcellularLocation>
</comment>
<keyword evidence="9 12" id="KW-0456">Lyase</keyword>
<proteinExistence type="inferred from homology"/>
<comment type="similarity">
    <text evidence="3 12 13">Belongs to the DapA family.</text>
</comment>
<comment type="subunit">
    <text evidence="12">Homotetramer; dimer of dimers.</text>
</comment>
<dbReference type="PROSITE" id="PS00666">
    <property type="entry name" value="DHDPS_2"/>
    <property type="match status" value="1"/>
</dbReference>
<evidence type="ECO:0000256" key="8">
    <source>
        <dbReference type="ARBA" id="ARBA00023154"/>
    </source>
</evidence>
<dbReference type="Gene3D" id="3.20.20.70">
    <property type="entry name" value="Aldolase class I"/>
    <property type="match status" value="1"/>
</dbReference>
<dbReference type="SMART" id="SM01130">
    <property type="entry name" value="DHDPS"/>
    <property type="match status" value="1"/>
</dbReference>
<dbReference type="RefSeq" id="WP_185134548.1">
    <property type="nucleotide sequence ID" value="NZ_BORM01000065.1"/>
</dbReference>
<dbReference type="GO" id="GO:0019877">
    <property type="term" value="P:diaminopimelate biosynthetic process"/>
    <property type="evidence" value="ECO:0007669"/>
    <property type="project" value="UniProtKB-UniRule"/>
</dbReference>
<organism evidence="16 17">
    <name type="scientific">Cohnella xylanilytica</name>
    <dbReference type="NCBI Taxonomy" id="557555"/>
    <lineage>
        <taxon>Bacteria</taxon>
        <taxon>Bacillati</taxon>
        <taxon>Bacillota</taxon>
        <taxon>Bacilli</taxon>
        <taxon>Bacillales</taxon>
        <taxon>Paenibacillaceae</taxon>
        <taxon>Cohnella</taxon>
    </lineage>
</organism>
<dbReference type="SUPFAM" id="SSF51569">
    <property type="entry name" value="Aldolase"/>
    <property type="match status" value="1"/>
</dbReference>
<dbReference type="UniPathway" id="UPA00034">
    <property type="reaction ID" value="UER00017"/>
</dbReference>
<dbReference type="CDD" id="cd00408">
    <property type="entry name" value="DHDPS-like"/>
    <property type="match status" value="1"/>
</dbReference>
<evidence type="ECO:0000256" key="11">
    <source>
        <dbReference type="ARBA" id="ARBA00047836"/>
    </source>
</evidence>
<evidence type="ECO:0000256" key="14">
    <source>
        <dbReference type="PIRSR" id="PIRSR001365-1"/>
    </source>
</evidence>